<dbReference type="Proteomes" id="UP000789342">
    <property type="component" value="Unassembled WGS sequence"/>
</dbReference>
<organism evidence="1 2">
    <name type="scientific">Acaulospora morrowiae</name>
    <dbReference type="NCBI Taxonomy" id="94023"/>
    <lineage>
        <taxon>Eukaryota</taxon>
        <taxon>Fungi</taxon>
        <taxon>Fungi incertae sedis</taxon>
        <taxon>Mucoromycota</taxon>
        <taxon>Glomeromycotina</taxon>
        <taxon>Glomeromycetes</taxon>
        <taxon>Diversisporales</taxon>
        <taxon>Acaulosporaceae</taxon>
        <taxon>Acaulospora</taxon>
    </lineage>
</organism>
<keyword evidence="2" id="KW-1185">Reference proteome</keyword>
<accession>A0A9N8ZV68</accession>
<reference evidence="1" key="1">
    <citation type="submission" date="2021-06" db="EMBL/GenBank/DDBJ databases">
        <authorList>
            <person name="Kallberg Y."/>
            <person name="Tangrot J."/>
            <person name="Rosling A."/>
        </authorList>
    </citation>
    <scope>NUCLEOTIDE SEQUENCE</scope>
    <source>
        <strain evidence="1">CL551</strain>
    </source>
</reference>
<name>A0A9N8ZV68_9GLOM</name>
<protein>
    <submittedName>
        <fullName evidence="1">1126_t:CDS:1</fullName>
    </submittedName>
</protein>
<comment type="caution">
    <text evidence="1">The sequence shown here is derived from an EMBL/GenBank/DDBJ whole genome shotgun (WGS) entry which is preliminary data.</text>
</comment>
<proteinExistence type="predicted"/>
<gene>
    <name evidence="1" type="ORF">AMORRO_LOCUS3600</name>
</gene>
<evidence type="ECO:0000313" key="1">
    <source>
        <dbReference type="EMBL" id="CAG8508355.1"/>
    </source>
</evidence>
<evidence type="ECO:0000313" key="2">
    <source>
        <dbReference type="Proteomes" id="UP000789342"/>
    </source>
</evidence>
<sequence length="105" mass="12103">MVDISTVASAVGTSMQDRYSIALALLWKWLNSLYLEKKKSINGLLVKIIDYDVDLTYSEENEFTEPIPGVDYENKMADRVDGMSEQELLNMMVCKRLRMLRDFAN</sequence>
<dbReference type="EMBL" id="CAJVPV010001795">
    <property type="protein sequence ID" value="CAG8508355.1"/>
    <property type="molecule type" value="Genomic_DNA"/>
</dbReference>
<dbReference type="AlphaFoldDB" id="A0A9N8ZV68"/>